<dbReference type="InterPro" id="IPR011010">
    <property type="entry name" value="DNA_brk_join_enz"/>
</dbReference>
<dbReference type="InterPro" id="IPR050808">
    <property type="entry name" value="Phage_Integrase"/>
</dbReference>
<comment type="similarity">
    <text evidence="1">Belongs to the 'phage' integrase family.</text>
</comment>
<dbReference type="Gene3D" id="3.30.160.390">
    <property type="entry name" value="Integrase, DNA-binding domain"/>
    <property type="match status" value="1"/>
</dbReference>
<dbReference type="PROSITE" id="PS51898">
    <property type="entry name" value="TYR_RECOMBINASE"/>
    <property type="match status" value="1"/>
</dbReference>
<dbReference type="PANTHER" id="PTHR30629">
    <property type="entry name" value="PROPHAGE INTEGRASE"/>
    <property type="match status" value="1"/>
</dbReference>
<gene>
    <name evidence="6" type="ORF">ACFQ1C_13055</name>
</gene>
<organism evidence="6 7">
    <name type="scientific">Oceanisphaera ostreae</name>
    <dbReference type="NCBI Taxonomy" id="914151"/>
    <lineage>
        <taxon>Bacteria</taxon>
        <taxon>Pseudomonadati</taxon>
        <taxon>Pseudomonadota</taxon>
        <taxon>Gammaproteobacteria</taxon>
        <taxon>Aeromonadales</taxon>
        <taxon>Aeromonadaceae</taxon>
        <taxon>Oceanisphaera</taxon>
    </lineage>
</organism>
<dbReference type="InterPro" id="IPR002104">
    <property type="entry name" value="Integrase_catalytic"/>
</dbReference>
<protein>
    <submittedName>
        <fullName evidence="6">Tyrosine-type recombinase/integrase</fullName>
    </submittedName>
</protein>
<dbReference type="PANTHER" id="PTHR30629:SF2">
    <property type="entry name" value="PROPHAGE INTEGRASE INTS-RELATED"/>
    <property type="match status" value="1"/>
</dbReference>
<dbReference type="RefSeq" id="WP_379559059.1">
    <property type="nucleotide sequence ID" value="NZ_JBHTJS010000050.1"/>
</dbReference>
<evidence type="ECO:0000259" key="5">
    <source>
        <dbReference type="PROSITE" id="PS51898"/>
    </source>
</evidence>
<dbReference type="Pfam" id="PF22022">
    <property type="entry name" value="Phage_int_M"/>
    <property type="match status" value="1"/>
</dbReference>
<dbReference type="Pfam" id="PF00589">
    <property type="entry name" value="Phage_integrase"/>
    <property type="match status" value="1"/>
</dbReference>
<evidence type="ECO:0000256" key="2">
    <source>
        <dbReference type="ARBA" id="ARBA00022908"/>
    </source>
</evidence>
<dbReference type="InterPro" id="IPR038488">
    <property type="entry name" value="Integrase_DNA-bd_sf"/>
</dbReference>
<evidence type="ECO:0000313" key="7">
    <source>
        <dbReference type="Proteomes" id="UP001597048"/>
    </source>
</evidence>
<dbReference type="SUPFAM" id="SSF56349">
    <property type="entry name" value="DNA breaking-rejoining enzymes"/>
    <property type="match status" value="1"/>
</dbReference>
<keyword evidence="3" id="KW-0238">DNA-binding</keyword>
<dbReference type="InterPro" id="IPR010998">
    <property type="entry name" value="Integrase_recombinase_N"/>
</dbReference>
<dbReference type="Pfam" id="PF13356">
    <property type="entry name" value="Arm-DNA-bind_3"/>
    <property type="match status" value="1"/>
</dbReference>
<keyword evidence="2" id="KW-0229">DNA integration</keyword>
<proteinExistence type="inferred from homology"/>
<name>A0ABW3KLL0_9GAMM</name>
<dbReference type="Gene3D" id="1.10.443.10">
    <property type="entry name" value="Intergrase catalytic core"/>
    <property type="match status" value="1"/>
</dbReference>
<comment type="caution">
    <text evidence="6">The sequence shown here is derived from an EMBL/GenBank/DDBJ whole genome shotgun (WGS) entry which is preliminary data.</text>
</comment>
<dbReference type="InterPro" id="IPR025166">
    <property type="entry name" value="Integrase_DNA_bind_dom"/>
</dbReference>
<evidence type="ECO:0000256" key="1">
    <source>
        <dbReference type="ARBA" id="ARBA00008857"/>
    </source>
</evidence>
<dbReference type="Gene3D" id="1.10.150.130">
    <property type="match status" value="1"/>
</dbReference>
<dbReference type="Proteomes" id="UP001597048">
    <property type="component" value="Unassembled WGS sequence"/>
</dbReference>
<evidence type="ECO:0000256" key="4">
    <source>
        <dbReference type="ARBA" id="ARBA00023172"/>
    </source>
</evidence>
<dbReference type="EMBL" id="JBHTJS010000050">
    <property type="protein sequence ID" value="MFD1009076.1"/>
    <property type="molecule type" value="Genomic_DNA"/>
</dbReference>
<evidence type="ECO:0000313" key="6">
    <source>
        <dbReference type="EMBL" id="MFD1009076.1"/>
    </source>
</evidence>
<keyword evidence="7" id="KW-1185">Reference proteome</keyword>
<feature type="domain" description="Tyr recombinase" evidence="5">
    <location>
        <begin position="212"/>
        <end position="386"/>
    </location>
</feature>
<dbReference type="InterPro" id="IPR013762">
    <property type="entry name" value="Integrase-like_cat_sf"/>
</dbReference>
<evidence type="ECO:0000256" key="3">
    <source>
        <dbReference type="ARBA" id="ARBA00023125"/>
    </source>
</evidence>
<dbReference type="CDD" id="cd00801">
    <property type="entry name" value="INT_P4_C"/>
    <property type="match status" value="1"/>
</dbReference>
<accession>A0ABW3KLL0</accession>
<dbReference type="InterPro" id="IPR053876">
    <property type="entry name" value="Phage_int_M"/>
</dbReference>
<reference evidence="7" key="1">
    <citation type="journal article" date="2019" name="Int. J. Syst. Evol. Microbiol.">
        <title>The Global Catalogue of Microorganisms (GCM) 10K type strain sequencing project: providing services to taxonomists for standard genome sequencing and annotation.</title>
        <authorList>
            <consortium name="The Broad Institute Genomics Platform"/>
            <consortium name="The Broad Institute Genome Sequencing Center for Infectious Disease"/>
            <person name="Wu L."/>
            <person name="Ma J."/>
        </authorList>
    </citation>
    <scope>NUCLEOTIDE SEQUENCE [LARGE SCALE GENOMIC DNA]</scope>
    <source>
        <strain evidence="7">CCUG 60525</strain>
    </source>
</reference>
<keyword evidence="4" id="KW-0233">DNA recombination</keyword>
<sequence length="413" mass="46421">MSTKTKAITETAIRHAKPESKPYKMGAGDGMYLLVSPSGSKLWRLKYRIYGKEKTLSIGSYPEITLRQARIARDEARELLAKGSDPSADKQEKQQQAHAQTLTFKKVAERWFKANAELAAKPWAAATARKVRLYLNKDLYPALGIRPIAEITRVELIALNERMEKRGAIDAARKTREWLNAIFDDAFDRGEIPHNPAHRLKPSAYSKGAVSTPNPNIGFNGLPQLLADIENSGTHLVVKLALRMLILTAVRPGELRYAIWGEFDLKTATWHIPAERMKMRRPHTVPLPSQAVEILRQLKEINPSGLLFSLDGTRPISENTMNMALKRIGYTGKQTGHGFRHLLSTELNERSYNSDWIETQLAHVGEDKIRAVYNAAEYIEQRQQMMQEWADSIDALMAGANVVAFRTITAKGA</sequence>